<accession>A0A6J5LQQ5</accession>
<feature type="transmembrane region" description="Helical" evidence="1">
    <location>
        <begin position="28"/>
        <end position="52"/>
    </location>
</feature>
<organism evidence="2">
    <name type="scientific">uncultured Caudovirales phage</name>
    <dbReference type="NCBI Taxonomy" id="2100421"/>
    <lineage>
        <taxon>Viruses</taxon>
        <taxon>Duplodnaviria</taxon>
        <taxon>Heunggongvirae</taxon>
        <taxon>Uroviricota</taxon>
        <taxon>Caudoviricetes</taxon>
        <taxon>Peduoviridae</taxon>
        <taxon>Maltschvirus</taxon>
        <taxon>Maltschvirus maltsch</taxon>
    </lineage>
</organism>
<proteinExistence type="predicted"/>
<name>A0A6J5LQQ5_9CAUD</name>
<keyword evidence="1" id="KW-0812">Transmembrane</keyword>
<reference evidence="2" key="1">
    <citation type="submission" date="2020-04" db="EMBL/GenBank/DDBJ databases">
        <authorList>
            <person name="Chiriac C."/>
            <person name="Salcher M."/>
            <person name="Ghai R."/>
            <person name="Kavagutti S V."/>
        </authorList>
    </citation>
    <scope>NUCLEOTIDE SEQUENCE</scope>
</reference>
<dbReference type="EMBL" id="LR796300">
    <property type="protein sequence ID" value="CAB4135563.1"/>
    <property type="molecule type" value="Genomic_DNA"/>
</dbReference>
<evidence type="ECO:0000256" key="1">
    <source>
        <dbReference type="SAM" id="Phobius"/>
    </source>
</evidence>
<evidence type="ECO:0000313" key="2">
    <source>
        <dbReference type="EMBL" id="CAB4135563.1"/>
    </source>
</evidence>
<sequence>MQLKQRLKEQGTFLMETSKPITEVVKRWIWVFSTGLAIGLVLGTQSAYYSVIKDCKVMGMFRYGDAPMSCTYHLINIPVYDSIPMDKPKDKKK</sequence>
<protein>
    <submittedName>
        <fullName evidence="2">Uncharacterized protein</fullName>
    </submittedName>
</protein>
<gene>
    <name evidence="2" type="ORF">UFOVP285_58</name>
</gene>
<keyword evidence="1" id="KW-0472">Membrane</keyword>
<keyword evidence="1" id="KW-1133">Transmembrane helix</keyword>